<organism evidence="2">
    <name type="scientific">marine metagenome</name>
    <dbReference type="NCBI Taxonomy" id="408172"/>
    <lineage>
        <taxon>unclassified sequences</taxon>
        <taxon>metagenomes</taxon>
        <taxon>ecological metagenomes</taxon>
    </lineage>
</organism>
<proteinExistence type="predicted"/>
<name>A0A381NQM9_9ZZZZ</name>
<feature type="domain" description="DUF218" evidence="1">
    <location>
        <begin position="34"/>
        <end position="148"/>
    </location>
</feature>
<dbReference type="InterPro" id="IPR003848">
    <property type="entry name" value="DUF218"/>
</dbReference>
<dbReference type="InterPro" id="IPR051599">
    <property type="entry name" value="Cell_Envelope_Assoc"/>
</dbReference>
<reference evidence="2" key="1">
    <citation type="submission" date="2018-05" db="EMBL/GenBank/DDBJ databases">
        <authorList>
            <person name="Lanie J.A."/>
            <person name="Ng W.-L."/>
            <person name="Kazmierczak K.M."/>
            <person name="Andrzejewski T.M."/>
            <person name="Davidsen T.M."/>
            <person name="Wayne K.J."/>
            <person name="Tettelin H."/>
            <person name="Glass J.I."/>
            <person name="Rusch D."/>
            <person name="Podicherti R."/>
            <person name="Tsui H.-C.T."/>
            <person name="Winkler M.E."/>
        </authorList>
    </citation>
    <scope>NUCLEOTIDE SEQUENCE</scope>
</reference>
<dbReference type="EMBL" id="UINC01000530">
    <property type="protein sequence ID" value="SUZ56896.1"/>
    <property type="molecule type" value="Genomic_DNA"/>
</dbReference>
<evidence type="ECO:0000259" key="1">
    <source>
        <dbReference type="Pfam" id="PF02698"/>
    </source>
</evidence>
<dbReference type="InterPro" id="IPR014729">
    <property type="entry name" value="Rossmann-like_a/b/a_fold"/>
</dbReference>
<dbReference type="PANTHER" id="PTHR30336">
    <property type="entry name" value="INNER MEMBRANE PROTEIN, PROBABLE PERMEASE"/>
    <property type="match status" value="1"/>
</dbReference>
<accession>A0A381NQM9</accession>
<dbReference type="CDD" id="cd06259">
    <property type="entry name" value="YdcF-like"/>
    <property type="match status" value="1"/>
</dbReference>
<dbReference type="PANTHER" id="PTHR30336:SF20">
    <property type="entry name" value="DUF218 DOMAIN-CONTAINING PROTEIN"/>
    <property type="match status" value="1"/>
</dbReference>
<sequence>MSHPLDSLSDVAFGHLVEPIWNFLATSQAPVPSDVIFVFGSRDLAVPRRAAELFSDGLAPCLLVTGGFGPMTEGVFSKAEALVFKDELVRRGVPDDVIITEVKAGNTLENVRFGMSALQAARRSADSVLLVAKTFVMRRCVATFAQQYPQTEACGCPPVGSLMVQRDRPRVAFGARLVAELERLDRYGAARDIVPQAIPDTVRDAAEQVKAWLTTTSNAEQS</sequence>
<dbReference type="AlphaFoldDB" id="A0A381NQM9"/>
<dbReference type="Gene3D" id="3.40.50.620">
    <property type="entry name" value="HUPs"/>
    <property type="match status" value="1"/>
</dbReference>
<gene>
    <name evidence="2" type="ORF">METZ01_LOCUS9750</name>
</gene>
<dbReference type="GO" id="GO:0005886">
    <property type="term" value="C:plasma membrane"/>
    <property type="evidence" value="ECO:0007669"/>
    <property type="project" value="TreeGrafter"/>
</dbReference>
<dbReference type="Pfam" id="PF02698">
    <property type="entry name" value="DUF218"/>
    <property type="match status" value="1"/>
</dbReference>
<evidence type="ECO:0000313" key="2">
    <source>
        <dbReference type="EMBL" id="SUZ56896.1"/>
    </source>
</evidence>
<protein>
    <recommendedName>
        <fullName evidence="1">DUF218 domain-containing protein</fullName>
    </recommendedName>
</protein>